<name>Q9KYL0_STRCO</name>
<evidence type="ECO:0000313" key="1">
    <source>
        <dbReference type="EMBL" id="CAB92220.1"/>
    </source>
</evidence>
<protein>
    <recommendedName>
        <fullName evidence="3">FxLD family lantipeptide</fullName>
    </recommendedName>
</protein>
<keyword evidence="2" id="KW-1185">Reference proteome</keyword>
<dbReference type="EMBL" id="AL939129">
    <property type="protein sequence ID" value="CAB92220.1"/>
    <property type="molecule type" value="Genomic_DNA"/>
</dbReference>
<dbReference type="PATRIC" id="fig|100226.15.peg.7037"/>
<dbReference type="InterPro" id="IPR027575">
    <property type="entry name" value="LD_lanti_pre"/>
</dbReference>
<dbReference type="AlphaFoldDB" id="Q9KYL0"/>
<dbReference type="HOGENOM" id="CLU_209221_0_0_11"/>
<proteinExistence type="predicted"/>
<dbReference type="KEGG" id="sco:SCO6931"/>
<sequence length="59" mass="5773">MNANTIKGQAHSPAATAGGDAFDLDISVLESDDGSATLINLTDDGCGSTCSSPCATNVA</sequence>
<dbReference type="PaxDb" id="100226-SCO6931"/>
<evidence type="ECO:0008006" key="3">
    <source>
        <dbReference type="Google" id="ProtNLM"/>
    </source>
</evidence>
<accession>Q9KYL0</accession>
<reference evidence="1 2" key="1">
    <citation type="journal article" date="1996" name="Mol. Microbiol.">
        <title>A set of ordered cosmids and a detailed genetic and physical map for the 8 Mb Streptomyces coelicolor A3(2) chromosome.</title>
        <authorList>
            <person name="Redenbach M."/>
            <person name="Kieser H.M."/>
            <person name="Denapaite D."/>
            <person name="Eichner A."/>
            <person name="Cullum J."/>
            <person name="Kinashi H."/>
            <person name="Hopwood D.A."/>
        </authorList>
    </citation>
    <scope>NUCLEOTIDE SEQUENCE [LARGE SCALE GENOMIC DNA]</scope>
    <source>
        <strain evidence="2">ATCC BAA-471 / A3(2) / M145</strain>
    </source>
</reference>
<gene>
    <name evidence="1" type="ordered locus">SCO6931</name>
    <name evidence="1" type="ORF">SC1G8.03c</name>
</gene>
<reference evidence="1 2" key="2">
    <citation type="journal article" date="2002" name="Nature">
        <title>Complete genome sequence of the model actinomycete Streptomyces coelicolor A3(2).</title>
        <authorList>
            <person name="Bentley S.D."/>
            <person name="Chater K.F."/>
            <person name="Cerdeno-Tarraga A.M."/>
            <person name="Challis G.L."/>
            <person name="Thomson N.R."/>
            <person name="James K.D."/>
            <person name="Harris D.E."/>
            <person name="Quail M.A."/>
            <person name="Kieser H."/>
            <person name="Harper D."/>
            <person name="Bateman A."/>
            <person name="Brown S."/>
            <person name="Chandra G."/>
            <person name="Chen C.W."/>
            <person name="Collins M."/>
            <person name="Cronin A."/>
            <person name="Fraser A."/>
            <person name="Goble A."/>
            <person name="Hidalgo J."/>
            <person name="Hornsby T."/>
            <person name="Howarth S."/>
            <person name="Huang C.H."/>
            <person name="Kieser T."/>
            <person name="Larke L."/>
            <person name="Murphy L."/>
            <person name="Oliver K."/>
            <person name="O'Neil S."/>
            <person name="Rabbinowitsch E."/>
            <person name="Rajandream M.A."/>
            <person name="Rutherford K."/>
            <person name="Rutter S."/>
            <person name="Seeger K."/>
            <person name="Saunders D."/>
            <person name="Sharp S."/>
            <person name="Squares R."/>
            <person name="Squares S."/>
            <person name="Taylor K."/>
            <person name="Warren T."/>
            <person name="Wietzorrek A."/>
            <person name="Woodward J."/>
            <person name="Barrell B.G."/>
            <person name="Parkhill J."/>
            <person name="Hopwood D.A."/>
        </authorList>
    </citation>
    <scope>NUCLEOTIDE SEQUENCE [LARGE SCALE GENOMIC DNA]</scope>
    <source>
        <strain evidence="2">ATCC BAA-471 / A3(2) / M145</strain>
    </source>
</reference>
<dbReference type="Proteomes" id="UP000001973">
    <property type="component" value="Chromosome"/>
</dbReference>
<dbReference type="STRING" id="100226.gene:17764589"/>
<dbReference type="InParanoid" id="Q9KYL0"/>
<dbReference type="OrthoDB" id="3215713at2"/>
<organism evidence="1 2">
    <name type="scientific">Streptomyces coelicolor (strain ATCC BAA-471 / A3(2) / M145)</name>
    <dbReference type="NCBI Taxonomy" id="100226"/>
    <lineage>
        <taxon>Bacteria</taxon>
        <taxon>Bacillati</taxon>
        <taxon>Actinomycetota</taxon>
        <taxon>Actinomycetes</taxon>
        <taxon>Kitasatosporales</taxon>
        <taxon>Streptomycetaceae</taxon>
        <taxon>Streptomyces</taxon>
        <taxon>Streptomyces albidoflavus group</taxon>
    </lineage>
</organism>
<evidence type="ECO:0000313" key="2">
    <source>
        <dbReference type="Proteomes" id="UP000001973"/>
    </source>
</evidence>
<dbReference type="RefSeq" id="WP_011031313.1">
    <property type="nucleotide sequence ID" value="NC_003888.3"/>
</dbReference>
<dbReference type="EMBL" id="AL645882">
    <property type="protein sequence ID" value="CAB92220.1"/>
    <property type="molecule type" value="Genomic_DNA"/>
</dbReference>
<dbReference type="PhylomeDB" id="Q9KYL0"/>
<dbReference type="NCBIfam" id="TIGR04363">
    <property type="entry name" value="LD_lanti_pre"/>
    <property type="match status" value="1"/>
</dbReference>